<name>A0A2J6PQD7_9HELO</name>
<feature type="chain" id="PRO_5014430705" evidence="1">
    <location>
        <begin position="19"/>
        <end position="502"/>
    </location>
</feature>
<dbReference type="Pfam" id="PF01663">
    <property type="entry name" value="Phosphodiest"/>
    <property type="match status" value="1"/>
</dbReference>
<dbReference type="Gene3D" id="3.40.720.10">
    <property type="entry name" value="Alkaline Phosphatase, subunit A"/>
    <property type="match status" value="1"/>
</dbReference>
<dbReference type="SUPFAM" id="SSF53649">
    <property type="entry name" value="Alkaline phosphatase-like"/>
    <property type="match status" value="1"/>
</dbReference>
<reference evidence="2 3" key="1">
    <citation type="submission" date="2016-05" db="EMBL/GenBank/DDBJ databases">
        <title>A degradative enzymes factory behind the ericoid mycorrhizal symbiosis.</title>
        <authorList>
            <consortium name="DOE Joint Genome Institute"/>
            <person name="Martino E."/>
            <person name="Morin E."/>
            <person name="Grelet G."/>
            <person name="Kuo A."/>
            <person name="Kohler A."/>
            <person name="Daghino S."/>
            <person name="Barry K."/>
            <person name="Choi C."/>
            <person name="Cichocki N."/>
            <person name="Clum A."/>
            <person name="Copeland A."/>
            <person name="Hainaut M."/>
            <person name="Haridas S."/>
            <person name="Labutti K."/>
            <person name="Lindquist E."/>
            <person name="Lipzen A."/>
            <person name="Khouja H.-R."/>
            <person name="Murat C."/>
            <person name="Ohm R."/>
            <person name="Olson A."/>
            <person name="Spatafora J."/>
            <person name="Veneault-Fourrey C."/>
            <person name="Henrissat B."/>
            <person name="Grigoriev I."/>
            <person name="Martin F."/>
            <person name="Perotto S."/>
        </authorList>
    </citation>
    <scope>NUCLEOTIDE SEQUENCE [LARGE SCALE GENOMIC DNA]</scope>
    <source>
        <strain evidence="2 3">UAMH 7357</strain>
    </source>
</reference>
<keyword evidence="3" id="KW-1185">Reference proteome</keyword>
<keyword evidence="1" id="KW-0732">Signal</keyword>
<dbReference type="InterPro" id="IPR017850">
    <property type="entry name" value="Alkaline_phosphatase_core_sf"/>
</dbReference>
<evidence type="ECO:0000256" key="1">
    <source>
        <dbReference type="SAM" id="SignalP"/>
    </source>
</evidence>
<sequence length="502" mass="53589">MQFPSLLLFAGVVAVAQSQDTGAETFGGLEPVIPTGQWIPVTDSYSNGPYDAAIYLSFDGMHQFDLTRYIATHPDGNFAKIINNAVVYSNARANAPSDSLPATAALFSGASSRNTGIYWETSYDRELYPPGSNCIGLPGTVCDYSEAINIDNAMLDGGGGFNTSLLPLKKTAWGTCEFVYPHNFIRTNTVFEVGRGNGLVTAYADKHLAYEFVNGPSGIGLTQGYFPEIASVNGTLEAQEAWDDLHWSALRNWTQGNWVNGTKNPAGQPSIYGANFQAITFAQQNYGYLDGVGTPSPELAAAFDAADSRLGTFLDDLANARVQHSTLVLIGSKQGQGPIDPKTLVVTDPQTVIDGASVPVAYFVGEDGGIMWLQDPSQAATAKANLLANSSLGIAYVLIGDEITLAGYGSPFLDSRVPDLIIGAKVGTLWNVGFEFADHGGFLPQDLDVPLIAYNPSLQKKNITEVVSNRQVASTLLFAVGLLVDQLEGYRLGEAPVLPELF</sequence>
<dbReference type="AlphaFoldDB" id="A0A2J6PQD7"/>
<accession>A0A2J6PQD7</accession>
<dbReference type="Proteomes" id="UP000235672">
    <property type="component" value="Unassembled WGS sequence"/>
</dbReference>
<dbReference type="OrthoDB" id="2118639at2759"/>
<dbReference type="STRING" id="1745343.A0A2J6PQD7"/>
<proteinExistence type="predicted"/>
<evidence type="ECO:0000313" key="2">
    <source>
        <dbReference type="EMBL" id="PMD16234.1"/>
    </source>
</evidence>
<feature type="signal peptide" evidence="1">
    <location>
        <begin position="1"/>
        <end position="18"/>
    </location>
</feature>
<protein>
    <submittedName>
        <fullName evidence="2">Alkaline phosphatase-like protein</fullName>
    </submittedName>
</protein>
<gene>
    <name evidence="2" type="ORF">NA56DRAFT_633590</name>
</gene>
<evidence type="ECO:0000313" key="3">
    <source>
        <dbReference type="Proteomes" id="UP000235672"/>
    </source>
</evidence>
<organism evidence="2 3">
    <name type="scientific">Hyaloscypha hepaticicola</name>
    <dbReference type="NCBI Taxonomy" id="2082293"/>
    <lineage>
        <taxon>Eukaryota</taxon>
        <taxon>Fungi</taxon>
        <taxon>Dikarya</taxon>
        <taxon>Ascomycota</taxon>
        <taxon>Pezizomycotina</taxon>
        <taxon>Leotiomycetes</taxon>
        <taxon>Helotiales</taxon>
        <taxon>Hyaloscyphaceae</taxon>
        <taxon>Hyaloscypha</taxon>
    </lineage>
</organism>
<dbReference type="EMBL" id="KZ613507">
    <property type="protein sequence ID" value="PMD16234.1"/>
    <property type="molecule type" value="Genomic_DNA"/>
</dbReference>
<dbReference type="InterPro" id="IPR002591">
    <property type="entry name" value="Phosphodiest/P_Trfase"/>
</dbReference>